<name>A0AA41YTC0_9HYPH</name>
<feature type="compositionally biased region" description="Basic and acidic residues" evidence="1">
    <location>
        <begin position="38"/>
        <end position="81"/>
    </location>
</feature>
<dbReference type="RefSeq" id="WP_282583005.1">
    <property type="nucleotide sequence ID" value="NZ_JAMOIM010000001.1"/>
</dbReference>
<dbReference type="NCBIfam" id="TIGR02953">
    <property type="entry name" value="penta_MxKDx"/>
    <property type="match status" value="1"/>
</dbReference>
<feature type="chain" id="PRO_5041329433" evidence="2">
    <location>
        <begin position="27"/>
        <end position="81"/>
    </location>
</feature>
<sequence>MTKSLALACSALALCAGLSFASVAQADDAMSAGSGDAMMKKDSMKKHDTMMKKHDGMMKKHAMKGDAMKKDSMSKDATSDE</sequence>
<dbReference type="AlphaFoldDB" id="A0AA41YTC0"/>
<accession>A0AA41YTC0</accession>
<comment type="caution">
    <text evidence="3">The sequence shown here is derived from an EMBL/GenBank/DDBJ whole genome shotgun (WGS) entry which is preliminary data.</text>
</comment>
<feature type="signal peptide" evidence="2">
    <location>
        <begin position="1"/>
        <end position="26"/>
    </location>
</feature>
<dbReference type="EMBL" id="JAMOIM010000001">
    <property type="protein sequence ID" value="MCW6506652.1"/>
    <property type="molecule type" value="Genomic_DNA"/>
</dbReference>
<gene>
    <name evidence="3" type="ORF">M8523_01280</name>
</gene>
<evidence type="ECO:0000313" key="4">
    <source>
        <dbReference type="Proteomes" id="UP001165667"/>
    </source>
</evidence>
<proteinExistence type="predicted"/>
<evidence type="ECO:0000256" key="1">
    <source>
        <dbReference type="SAM" id="MobiDB-lite"/>
    </source>
</evidence>
<evidence type="ECO:0000313" key="3">
    <source>
        <dbReference type="EMBL" id="MCW6506652.1"/>
    </source>
</evidence>
<keyword evidence="2" id="KW-0732">Signal</keyword>
<organism evidence="3 4">
    <name type="scientific">Lichenifustis flavocetrariae</name>
    <dbReference type="NCBI Taxonomy" id="2949735"/>
    <lineage>
        <taxon>Bacteria</taxon>
        <taxon>Pseudomonadati</taxon>
        <taxon>Pseudomonadota</taxon>
        <taxon>Alphaproteobacteria</taxon>
        <taxon>Hyphomicrobiales</taxon>
        <taxon>Lichenihabitantaceae</taxon>
        <taxon>Lichenifustis</taxon>
    </lineage>
</organism>
<dbReference type="Proteomes" id="UP001165667">
    <property type="component" value="Unassembled WGS sequence"/>
</dbReference>
<evidence type="ECO:0000256" key="2">
    <source>
        <dbReference type="SAM" id="SignalP"/>
    </source>
</evidence>
<reference evidence="3" key="1">
    <citation type="submission" date="2022-05" db="EMBL/GenBank/DDBJ databases">
        <authorList>
            <person name="Pankratov T."/>
        </authorList>
    </citation>
    <scope>NUCLEOTIDE SEQUENCE</scope>
    <source>
        <strain evidence="3">BP6-180914</strain>
    </source>
</reference>
<feature type="region of interest" description="Disordered" evidence="1">
    <location>
        <begin position="32"/>
        <end position="81"/>
    </location>
</feature>
<keyword evidence="4" id="KW-1185">Reference proteome</keyword>
<dbReference type="InterPro" id="IPR014299">
    <property type="entry name" value="Penta_MxKDx"/>
</dbReference>
<protein>
    <submittedName>
        <fullName evidence="3">Pentapeptide MXKDX repeat protein</fullName>
    </submittedName>
</protein>